<dbReference type="Pfam" id="PF01869">
    <property type="entry name" value="BcrAD_BadFG"/>
    <property type="match status" value="2"/>
</dbReference>
<feature type="domain" description="DUF2229" evidence="6">
    <location>
        <begin position="640"/>
        <end position="852"/>
    </location>
</feature>
<dbReference type="Gene3D" id="3.30.420.40">
    <property type="match status" value="4"/>
</dbReference>
<sequence length="1402" mass="156708">MDRIGLCIGSSTISWYDGQTPRRLLHEGNPLKVLKSFLPEILERGVVVVTGKKGRRLLNLPQIPEVEATEFAYKELKSKYGDHEAIVSVGGENFTLYKLNDKGNITAVFTGSKCASGTGEFFLQQLKRMNIVLDAANAAETDEIYELSSRCTVFCKSDCTHALNKGTPKESVLNGLGKVMSDKIGELMHRAGVKKILLVGGVTKNRLMLNHLKEIAEITIPDEALFFETFGAYLHANTLEAIEIDKETVFKEGVMTFPKNEPLSKFVDMVDFKEMPFETAESGDSCILGVDVGSTTTKAVVMRARDNTILASSYLRTMGDPINATRQCLEEIRASLDVPVEIIGLGVTGSGRKIVGLYCETSAVYNEIMAHARAASFFDREVDTIFEIGGQDAKYTFLSNGVALDYAMNEACSAGTGSFLEESAKESLNIDYREIGEYALKGQSPPNFSDQCAAFISSDIKTAINEGISREDICAGLVYSICLNYTNRVKAMRPVGKKVFMQGGVCLNRAVPVAMAAVTGKEIIVPPHPGLMGAFGVSLMVKEKLQAGQLEEERFELEALISKEVRYLSTFICDGGAEKCDRKCPIRIIEVGGKKFPFGGACNKYENVRLNLPINRNEYIYTTDREKIVFELPKEKGLETVGISKSLSMNTLLPLFSNFFSSLGFRIVVPEKSDPRGWDRKKSEFCFPVELSHGYIYDLLEKNPDFFFIPAVKGLEVENSVENSVFCPFVQSEPDWLMGSFEELRSKRILTDFFDFSQGFEKEKEKFVSLAKSVGRNREEALTAFSNGVKSYEDSVIRIKEIGERFLENLKNSDFGVVIFGRAYNAFSSDANMGIPEKLASRGIPVVTFDSLPYESERSYEKMYWAWGEMNLKAARYVKNNPKLFALYITNFSCGPDSFLISFFRDIMGKKPSLILELDSHTSDAGVETRIEAFADVVRSSIERNTALVESKRVKRPKLITNNGTFSIELQDGRHVPITDPSVKVIVPTMGEFAAQLIAAAFEKAGINTHVLPRPTELEFQLGKSNSLSKECLPFHLTLGSLIRYLEENKDDKSIIMYFMPDTRGPCRFGQYSTYIDLWLDKNNASNVLLFSLNSENGYAGMGLQTKLRIWTSMIMADEFCNVENALLTLAANRDEAVKASKEARKIILESVKRDSFSELTRKLETICENLSQIPLKSDFETTPKVLLSGEIYVRNDEFSRKSLESFFADNGIVMHASPIEEWIYYLDYILLKKYVPTKLGPVKRGTKHIEIAIKRSIEKRVKRILETSGVYKGHLVDIEGMVDASKEFLNPKLTGEAILTLGAVLFESIDRYDGVISIGPFGCMPTRIAEAIAERGLDHQRRDSNKLKREVFDLAGNIPILFFESDGNPFTPTVESRLESFVVQVKRVKSLSMELQSQKFK</sequence>
<dbReference type="InterPro" id="IPR018709">
    <property type="entry name" value="CoA_activase_DUF2229"/>
</dbReference>
<protein>
    <submittedName>
        <fullName evidence="7">2-hydroxyglutaryl-CoA dehydratase</fullName>
    </submittedName>
</protein>
<dbReference type="Proteomes" id="UP000886198">
    <property type="component" value="Unassembled WGS sequence"/>
</dbReference>
<feature type="domain" description="ATPase BadF/BadG/BcrA/BcrD type" evidence="5">
    <location>
        <begin position="79"/>
        <end position="215"/>
    </location>
</feature>
<organism evidence="7">
    <name type="scientific">Mesotoga infera</name>
    <dbReference type="NCBI Taxonomy" id="1236046"/>
    <lineage>
        <taxon>Bacteria</taxon>
        <taxon>Thermotogati</taxon>
        <taxon>Thermotogota</taxon>
        <taxon>Thermotogae</taxon>
        <taxon>Kosmotogales</taxon>
        <taxon>Kosmotogaceae</taxon>
        <taxon>Mesotoga</taxon>
    </lineage>
</organism>
<dbReference type="EMBL" id="DSBT01000372">
    <property type="protein sequence ID" value="HDP78873.1"/>
    <property type="molecule type" value="Genomic_DNA"/>
</dbReference>
<dbReference type="InterPro" id="IPR043129">
    <property type="entry name" value="ATPase_NBD"/>
</dbReference>
<comment type="cofactor">
    <cofactor evidence="1">
        <name>[4Fe-4S] cluster</name>
        <dbReference type="ChEBI" id="CHEBI:49883"/>
    </cofactor>
</comment>
<accession>A0A7C1D0B2</accession>
<dbReference type="PANTHER" id="PTHR32329:SF7">
    <property type="entry name" value="ACTIVATOR OF 2-HYDROXYACYL-COA-HYDRATASE"/>
    <property type="match status" value="1"/>
</dbReference>
<dbReference type="InterPro" id="IPR051805">
    <property type="entry name" value="Dehydratase_Activator_Redct"/>
</dbReference>
<keyword evidence="2" id="KW-0479">Metal-binding</keyword>
<evidence type="ECO:0000256" key="4">
    <source>
        <dbReference type="ARBA" id="ARBA00023014"/>
    </source>
</evidence>
<reference evidence="7" key="1">
    <citation type="journal article" date="2020" name="mSystems">
        <title>Genome- and Community-Level Interaction Insights into Carbon Utilization and Element Cycling Functions of Hydrothermarchaeota in Hydrothermal Sediment.</title>
        <authorList>
            <person name="Zhou Z."/>
            <person name="Liu Y."/>
            <person name="Xu W."/>
            <person name="Pan J."/>
            <person name="Luo Z.H."/>
            <person name="Li M."/>
        </authorList>
    </citation>
    <scope>NUCLEOTIDE SEQUENCE [LARGE SCALE GENOMIC DNA]</scope>
    <source>
        <strain evidence="7">SpSt-1179</strain>
    </source>
</reference>
<dbReference type="CDD" id="cd24034">
    <property type="entry name" value="ASKHA_NBD_O66634-like_rpt1"/>
    <property type="match status" value="1"/>
</dbReference>
<dbReference type="Pfam" id="PF09989">
    <property type="entry name" value="DUF2229"/>
    <property type="match status" value="1"/>
</dbReference>
<keyword evidence="4" id="KW-0411">Iron-sulfur</keyword>
<name>A0A7C1D0B2_9BACT</name>
<dbReference type="InterPro" id="IPR008275">
    <property type="entry name" value="CoA_E_activase_dom"/>
</dbReference>
<dbReference type="NCBIfam" id="TIGR00241">
    <property type="entry name" value="CoA_E_activ"/>
    <property type="match status" value="1"/>
</dbReference>
<gene>
    <name evidence="7" type="ORF">ENN47_12015</name>
</gene>
<dbReference type="InterPro" id="IPR002731">
    <property type="entry name" value="ATPase_BadF"/>
</dbReference>
<evidence type="ECO:0000256" key="1">
    <source>
        <dbReference type="ARBA" id="ARBA00001966"/>
    </source>
</evidence>
<evidence type="ECO:0000259" key="5">
    <source>
        <dbReference type="Pfam" id="PF01869"/>
    </source>
</evidence>
<dbReference type="CDD" id="cd24035">
    <property type="entry name" value="ASKHA_NBD_O66634-like_rpt2"/>
    <property type="match status" value="1"/>
</dbReference>
<evidence type="ECO:0000259" key="6">
    <source>
        <dbReference type="Pfam" id="PF09989"/>
    </source>
</evidence>
<dbReference type="PANTHER" id="PTHR32329">
    <property type="entry name" value="BIFUNCTIONAL PROTEIN [INCLUDES 2-HYDROXYACYL-COA DEHYDRATASE (N-TER) AND ITS ACTIVATOR DOMAIN (C_TERM)-RELATED"/>
    <property type="match status" value="1"/>
</dbReference>
<evidence type="ECO:0000256" key="3">
    <source>
        <dbReference type="ARBA" id="ARBA00023004"/>
    </source>
</evidence>
<proteinExistence type="predicted"/>
<dbReference type="Gene3D" id="3.40.50.11900">
    <property type="match status" value="1"/>
</dbReference>
<dbReference type="SUPFAM" id="SSF53067">
    <property type="entry name" value="Actin-like ATPase domain"/>
    <property type="match status" value="2"/>
</dbReference>
<keyword evidence="3" id="KW-0408">Iron</keyword>
<comment type="caution">
    <text evidence="7">The sequence shown here is derived from an EMBL/GenBank/DDBJ whole genome shotgun (WGS) entry which is preliminary data.</text>
</comment>
<dbReference type="GO" id="GO:0046872">
    <property type="term" value="F:metal ion binding"/>
    <property type="evidence" value="ECO:0007669"/>
    <property type="project" value="UniProtKB-KW"/>
</dbReference>
<evidence type="ECO:0000313" key="7">
    <source>
        <dbReference type="EMBL" id="HDP78873.1"/>
    </source>
</evidence>
<evidence type="ECO:0000256" key="2">
    <source>
        <dbReference type="ARBA" id="ARBA00022723"/>
    </source>
</evidence>
<feature type="domain" description="ATPase BadF/BadG/BcrA/BcrD type" evidence="5">
    <location>
        <begin position="288"/>
        <end position="539"/>
    </location>
</feature>
<dbReference type="GO" id="GO:0051536">
    <property type="term" value="F:iron-sulfur cluster binding"/>
    <property type="evidence" value="ECO:0007669"/>
    <property type="project" value="UniProtKB-KW"/>
</dbReference>